<keyword evidence="3" id="KW-1185">Reference proteome</keyword>
<sequence length="137" mass="15124">MTAVANDNFTASDVEELERSINSLVRITHKMAAHWWIDPKTGEDLRKNPLMVPVKLALVHGEVSEALEADRTDAMDDKLPQFPGIWVELVDVLFRVGDLAGAMKYDLGPVAVAKAMVNATRADHKLENRAKAGGKKY</sequence>
<dbReference type="SUPFAM" id="SSF101386">
    <property type="entry name" value="all-alpha NTP pyrophosphatases"/>
    <property type="match status" value="1"/>
</dbReference>
<name>A0ABY0QHH6_9BRAD</name>
<dbReference type="Proteomes" id="UP000198803">
    <property type="component" value="Chromosome I"/>
</dbReference>
<dbReference type="CDD" id="cd11542">
    <property type="entry name" value="NTP-PPase_u5"/>
    <property type="match status" value="1"/>
</dbReference>
<accession>A0ABY0QHH6</accession>
<gene>
    <name evidence="1" type="ORF">SAMN05444163_0010</name>
    <name evidence="2" type="ORF">SAMN05444163_8169</name>
</gene>
<evidence type="ECO:0000313" key="1">
    <source>
        <dbReference type="EMBL" id="SDH37765.1"/>
    </source>
</evidence>
<protein>
    <recommendedName>
        <fullName evidence="4">Pyrophosphatase</fullName>
    </recommendedName>
</protein>
<dbReference type="EMBL" id="LT629693">
    <property type="protein sequence ID" value="SDK46125.1"/>
    <property type="molecule type" value="Genomic_DNA"/>
</dbReference>
<evidence type="ECO:0000313" key="2">
    <source>
        <dbReference type="EMBL" id="SDK46125.1"/>
    </source>
</evidence>
<evidence type="ECO:0000313" key="3">
    <source>
        <dbReference type="Proteomes" id="UP000198803"/>
    </source>
</evidence>
<organism evidence="2 3">
    <name type="scientific">Bradyrhizobium ottawaense</name>
    <dbReference type="NCBI Taxonomy" id="931866"/>
    <lineage>
        <taxon>Bacteria</taxon>
        <taxon>Pseudomonadati</taxon>
        <taxon>Pseudomonadota</taxon>
        <taxon>Alphaproteobacteria</taxon>
        <taxon>Hyphomicrobiales</taxon>
        <taxon>Nitrobacteraceae</taxon>
        <taxon>Bradyrhizobium</taxon>
    </lineage>
</organism>
<dbReference type="EMBL" id="LT629693">
    <property type="protein sequence ID" value="SDH37765.1"/>
    <property type="molecule type" value="Genomic_DNA"/>
</dbReference>
<dbReference type="RefSeq" id="WP_091976295.1">
    <property type="nucleotide sequence ID" value="NZ_LT629693.1"/>
</dbReference>
<evidence type="ECO:0008006" key="4">
    <source>
        <dbReference type="Google" id="ProtNLM"/>
    </source>
</evidence>
<dbReference type="Gene3D" id="1.10.287.1080">
    <property type="entry name" value="MazG-like"/>
    <property type="match status" value="1"/>
</dbReference>
<proteinExistence type="predicted"/>
<reference evidence="2 3" key="1">
    <citation type="submission" date="2016-10" db="EMBL/GenBank/DDBJ databases">
        <authorList>
            <person name="Varghese N."/>
            <person name="Submissions S."/>
        </authorList>
    </citation>
    <scope>NUCLEOTIDE SEQUENCE [LARGE SCALE GENOMIC DNA]</scope>
    <source>
        <strain evidence="2 3">GAS524</strain>
    </source>
</reference>